<accession>A0A6J7X6K9</accession>
<protein>
    <submittedName>
        <fullName evidence="1">Uncharacterized protein</fullName>
    </submittedName>
</protein>
<evidence type="ECO:0000313" key="1">
    <source>
        <dbReference type="EMBL" id="CAB5226266.1"/>
    </source>
</evidence>
<dbReference type="EMBL" id="LR798360">
    <property type="protein sequence ID" value="CAB5226266.1"/>
    <property type="molecule type" value="Genomic_DNA"/>
</dbReference>
<reference evidence="1" key="1">
    <citation type="submission" date="2020-05" db="EMBL/GenBank/DDBJ databases">
        <authorList>
            <person name="Chiriac C."/>
            <person name="Salcher M."/>
            <person name="Ghai R."/>
            <person name="Kavagutti S V."/>
        </authorList>
    </citation>
    <scope>NUCLEOTIDE SEQUENCE</scope>
</reference>
<gene>
    <name evidence="1" type="ORF">UFOVP760_45</name>
</gene>
<proteinExistence type="predicted"/>
<name>A0A6J7X6K9_9CAUD</name>
<organism evidence="1">
    <name type="scientific">uncultured Caudovirales phage</name>
    <dbReference type="NCBI Taxonomy" id="2100421"/>
    <lineage>
        <taxon>Viruses</taxon>
        <taxon>Duplodnaviria</taxon>
        <taxon>Heunggongvirae</taxon>
        <taxon>Uroviricota</taxon>
        <taxon>Caudoviricetes</taxon>
        <taxon>Peduoviridae</taxon>
        <taxon>Maltschvirus</taxon>
        <taxon>Maltschvirus maltsch</taxon>
    </lineage>
</organism>
<sequence>MTKTKLKQISLDAIHQYLEENKEDIIDLISMDAVDIDEDGETVPVDMELIDEAFDDIMSKLF</sequence>